<name>A0AAN7KP30_9MYRT</name>
<evidence type="ECO:0008006" key="4">
    <source>
        <dbReference type="Google" id="ProtNLM"/>
    </source>
</evidence>
<dbReference type="PANTHER" id="PTHR31008:SF0">
    <property type="entry name" value="CSL1"/>
    <property type="match status" value="1"/>
</dbReference>
<organism evidence="2 3">
    <name type="scientific">Trapa incisa</name>
    <dbReference type="NCBI Taxonomy" id="236973"/>
    <lineage>
        <taxon>Eukaryota</taxon>
        <taxon>Viridiplantae</taxon>
        <taxon>Streptophyta</taxon>
        <taxon>Embryophyta</taxon>
        <taxon>Tracheophyta</taxon>
        <taxon>Spermatophyta</taxon>
        <taxon>Magnoliopsida</taxon>
        <taxon>eudicotyledons</taxon>
        <taxon>Gunneridae</taxon>
        <taxon>Pentapetalae</taxon>
        <taxon>rosids</taxon>
        <taxon>malvids</taxon>
        <taxon>Myrtales</taxon>
        <taxon>Lythraceae</taxon>
        <taxon>Trapa</taxon>
    </lineage>
</organism>
<feature type="compositionally biased region" description="Basic and acidic residues" evidence="1">
    <location>
        <begin position="470"/>
        <end position="479"/>
    </location>
</feature>
<feature type="region of interest" description="Disordered" evidence="1">
    <location>
        <begin position="364"/>
        <end position="494"/>
    </location>
</feature>
<dbReference type="EMBL" id="JAXIOK010000005">
    <property type="protein sequence ID" value="KAK4770771.1"/>
    <property type="molecule type" value="Genomic_DNA"/>
</dbReference>
<protein>
    <recommendedName>
        <fullName evidence="4">COP1-interacting protein 7</fullName>
    </recommendedName>
</protein>
<feature type="compositionally biased region" description="Basic and acidic residues" evidence="1">
    <location>
        <begin position="856"/>
        <end position="872"/>
    </location>
</feature>
<feature type="compositionally biased region" description="Basic and acidic residues" evidence="1">
    <location>
        <begin position="772"/>
        <end position="784"/>
    </location>
</feature>
<dbReference type="AlphaFoldDB" id="A0AAN7KP30"/>
<accession>A0AAN7KP30</accession>
<evidence type="ECO:0000313" key="2">
    <source>
        <dbReference type="EMBL" id="KAK4770771.1"/>
    </source>
</evidence>
<feature type="compositionally biased region" description="Basic residues" evidence="1">
    <location>
        <begin position="400"/>
        <end position="410"/>
    </location>
</feature>
<feature type="compositionally biased region" description="Basic and acidic residues" evidence="1">
    <location>
        <begin position="388"/>
        <end position="399"/>
    </location>
</feature>
<feature type="compositionally biased region" description="Basic residues" evidence="1">
    <location>
        <begin position="458"/>
        <end position="469"/>
    </location>
</feature>
<proteinExistence type="predicted"/>
<dbReference type="PANTHER" id="PTHR31008">
    <property type="entry name" value="COP1-INTERACTING PROTEIN-RELATED"/>
    <property type="match status" value="1"/>
</dbReference>
<keyword evidence="3" id="KW-1185">Reference proteome</keyword>
<feature type="compositionally biased region" description="Acidic residues" evidence="1">
    <location>
        <begin position="371"/>
        <end position="380"/>
    </location>
</feature>
<reference evidence="2 3" key="1">
    <citation type="journal article" date="2023" name="Hortic Res">
        <title>Pangenome of water caltrop reveals structural variations and asymmetric subgenome divergence after allopolyploidization.</title>
        <authorList>
            <person name="Zhang X."/>
            <person name="Chen Y."/>
            <person name="Wang L."/>
            <person name="Yuan Y."/>
            <person name="Fang M."/>
            <person name="Shi L."/>
            <person name="Lu R."/>
            <person name="Comes H.P."/>
            <person name="Ma Y."/>
            <person name="Chen Y."/>
            <person name="Huang G."/>
            <person name="Zhou Y."/>
            <person name="Zheng Z."/>
            <person name="Qiu Y."/>
        </authorList>
    </citation>
    <scope>NUCLEOTIDE SEQUENCE [LARGE SCALE GENOMIC DNA]</scope>
    <source>
        <tissue evidence="2">Roots</tissue>
    </source>
</reference>
<feature type="compositionally biased region" description="Polar residues" evidence="1">
    <location>
        <begin position="760"/>
        <end position="769"/>
    </location>
</feature>
<feature type="region of interest" description="Disordered" evidence="1">
    <location>
        <begin position="115"/>
        <end position="157"/>
    </location>
</feature>
<feature type="region of interest" description="Disordered" evidence="1">
    <location>
        <begin position="750"/>
        <end position="880"/>
    </location>
</feature>
<dbReference type="Proteomes" id="UP001345219">
    <property type="component" value="Chromosome 24"/>
</dbReference>
<evidence type="ECO:0000256" key="1">
    <source>
        <dbReference type="SAM" id="MobiDB-lite"/>
    </source>
</evidence>
<sequence>MDPSIRLDYALFQLTPTRTRCDLVIFRGGKTEKLAHGLLDPFLSHLKFAKDEISKGGYSITLRPPSSDDASWFTKATFERFVRFVSTPEILERFITLEKEISQIESSVQANELEKAHVPRPGEQGSPTASNVNSVKSSDSSKGEPAESEDSVQEEHSRIRLQRLLETRRATLLRSQAMAYARARAAGFEMDNMDDLIAFSDTFGASRMREACTEFKELCKKKQSDIPWMEELSAMEAYSSTELTFPATSGIILANEINYPASNNDLLPNGFPDVSKQEPTTISGSEGKKDDNIAANNIQMQIPWLNQFAPYMYPMHQIPPYHGYPFPVMPPHGPNDPRWAFSSEGAHQDLKGEAKFMSKSLKKEHNFQKEAEDEDSEEDSQSASSESEGEKKHSPTEHSQRKKHRKKKSSKMVVIRNINYIASKEEENEDGDYHDSTSSPESEFSLKKKIEEAVGVFKKNHKSKRHTRKKSDGSNHMTEHEEETEATGAHVEKTANENWDAFQNLLMKEEKEPDLTPQGQLEHSQDNHFVRSFGEELSDGPQKVMTQRKIRDDSLAMTDRTARDDPNEKSIDFGNGENTRSVLRRREFADDAMLLSGSLEKYENLHNPLPDSNFDSSLIKNRRSSDGFIINQTLKLDSGDVNVKEVTFDGDYLDMGKSRKDPQVDDSFMIHDRSSVDDSRDISMGLEYMSASQMKNAFNAEPSGNEHKEPSTHEPVDLCVVLERDNDVGSNRLSWTSGYEVDFSLAEVEKSPAKEVTAITPDSSDGKTNSGKKKELSAGKDARSKVVNRSPVGKIKPEAVSRVKKPTLMNRTATQKSKFEKEEELRQRMEASLLERQRRIAERTAASGITTPTKRSPVERTAKTATRTERAKPQSRVTRV</sequence>
<feature type="compositionally biased region" description="Basic and acidic residues" evidence="1">
    <location>
        <begin position="817"/>
        <end position="842"/>
    </location>
</feature>
<evidence type="ECO:0000313" key="3">
    <source>
        <dbReference type="Proteomes" id="UP001345219"/>
    </source>
</evidence>
<comment type="caution">
    <text evidence="2">The sequence shown here is derived from an EMBL/GenBank/DDBJ whole genome shotgun (WGS) entry which is preliminary data.</text>
</comment>
<gene>
    <name evidence="2" type="ORF">SAY87_031303</name>
</gene>